<protein>
    <recommendedName>
        <fullName evidence="4">Urease accessory protein UreD</fullName>
    </recommendedName>
</protein>
<proteinExistence type="inferred from homology"/>
<comment type="similarity">
    <text evidence="1">Belongs to the UreD family.</text>
</comment>
<organism evidence="3">
    <name type="scientific">hydrothermal vent metagenome</name>
    <dbReference type="NCBI Taxonomy" id="652676"/>
    <lineage>
        <taxon>unclassified sequences</taxon>
        <taxon>metagenomes</taxon>
        <taxon>ecological metagenomes</taxon>
    </lineage>
</organism>
<name>A0A3B1D9R8_9ZZZZ</name>
<evidence type="ECO:0000256" key="2">
    <source>
        <dbReference type="ARBA" id="ARBA00023186"/>
    </source>
</evidence>
<dbReference type="HAMAP" id="MF_01384">
    <property type="entry name" value="UreD"/>
    <property type="match status" value="1"/>
</dbReference>
<keyword evidence="2" id="KW-0143">Chaperone</keyword>
<dbReference type="PANTHER" id="PTHR33643:SF1">
    <property type="entry name" value="UREASE ACCESSORY PROTEIN D"/>
    <property type="match status" value="1"/>
</dbReference>
<dbReference type="EMBL" id="UOGF01000039">
    <property type="protein sequence ID" value="VAX28515.1"/>
    <property type="molecule type" value="Genomic_DNA"/>
</dbReference>
<gene>
    <name evidence="3" type="ORF">MNBD_NITROSPIRAE01-125</name>
</gene>
<dbReference type="InterPro" id="IPR002669">
    <property type="entry name" value="UreD"/>
</dbReference>
<evidence type="ECO:0000256" key="1">
    <source>
        <dbReference type="ARBA" id="ARBA00007177"/>
    </source>
</evidence>
<dbReference type="AlphaFoldDB" id="A0A3B1D9R8"/>
<evidence type="ECO:0000313" key="3">
    <source>
        <dbReference type="EMBL" id="VAX28515.1"/>
    </source>
</evidence>
<dbReference type="GO" id="GO:0016151">
    <property type="term" value="F:nickel cation binding"/>
    <property type="evidence" value="ECO:0007669"/>
    <property type="project" value="InterPro"/>
</dbReference>
<reference evidence="3" key="1">
    <citation type="submission" date="2018-06" db="EMBL/GenBank/DDBJ databases">
        <authorList>
            <person name="Zhirakovskaya E."/>
        </authorList>
    </citation>
    <scope>NUCLEOTIDE SEQUENCE</scope>
</reference>
<dbReference type="PANTHER" id="PTHR33643">
    <property type="entry name" value="UREASE ACCESSORY PROTEIN D"/>
    <property type="match status" value="1"/>
</dbReference>
<dbReference type="Pfam" id="PF01774">
    <property type="entry name" value="UreD"/>
    <property type="match status" value="1"/>
</dbReference>
<sequence length="269" mass="30064">MHGRLEVQFERRGDKTLARILRQAAPLKVLKAFYPEDESIAHLYILNSTGGILQGDRMEIKIHLAANAEAVVLMPAATKIHPCPSGDARQTMRFRLDAGAVLEYLPEPLLPFSEAVFFQETDIFLEAGASLFFGDILGPGRLAKGESFAYRLFENRMKIRDVKGLIVQESFQINPAIRAVNGLGVMADKSHLGSLYVICPDNKIEALLKAFRGVEQNPVDWGTSLLSRRGLFVRALAFETPLLQALFSKLWGIFREIVLGRSLPPVRRY</sequence>
<accession>A0A3B1D9R8</accession>
<evidence type="ECO:0008006" key="4">
    <source>
        <dbReference type="Google" id="ProtNLM"/>
    </source>
</evidence>